<gene>
    <name evidence="2" type="ORF">PGLA1383_LOCUS12871</name>
</gene>
<feature type="non-terminal residue" evidence="2">
    <location>
        <position position="53"/>
    </location>
</feature>
<feature type="non-terminal residue" evidence="2">
    <location>
        <position position="1"/>
    </location>
</feature>
<dbReference type="Proteomes" id="UP000654075">
    <property type="component" value="Unassembled WGS sequence"/>
</dbReference>
<keyword evidence="3" id="KW-1185">Reference proteome</keyword>
<organism evidence="2 3">
    <name type="scientific">Polarella glacialis</name>
    <name type="common">Dinoflagellate</name>
    <dbReference type="NCBI Taxonomy" id="89957"/>
    <lineage>
        <taxon>Eukaryota</taxon>
        <taxon>Sar</taxon>
        <taxon>Alveolata</taxon>
        <taxon>Dinophyceae</taxon>
        <taxon>Suessiales</taxon>
        <taxon>Suessiaceae</taxon>
        <taxon>Polarella</taxon>
    </lineage>
</organism>
<dbReference type="AlphaFoldDB" id="A0A813E1N2"/>
<sequence length="53" mass="5770">ADRSRLLAPRRPGPSRHQVSRGPRAIGGPKTLRSGREGHCRQCSEAIRASLPL</sequence>
<proteinExistence type="predicted"/>
<evidence type="ECO:0000313" key="2">
    <source>
        <dbReference type="EMBL" id="CAE8594314.1"/>
    </source>
</evidence>
<name>A0A813E1N2_POLGL</name>
<evidence type="ECO:0000256" key="1">
    <source>
        <dbReference type="SAM" id="MobiDB-lite"/>
    </source>
</evidence>
<accession>A0A813E1N2</accession>
<reference evidence="2" key="1">
    <citation type="submission" date="2021-02" db="EMBL/GenBank/DDBJ databases">
        <authorList>
            <person name="Dougan E. K."/>
            <person name="Rhodes N."/>
            <person name="Thang M."/>
            <person name="Chan C."/>
        </authorList>
    </citation>
    <scope>NUCLEOTIDE SEQUENCE</scope>
</reference>
<comment type="caution">
    <text evidence="2">The sequence shown here is derived from an EMBL/GenBank/DDBJ whole genome shotgun (WGS) entry which is preliminary data.</text>
</comment>
<evidence type="ECO:0000313" key="3">
    <source>
        <dbReference type="Proteomes" id="UP000654075"/>
    </source>
</evidence>
<dbReference type="EMBL" id="CAJNNV010006952">
    <property type="protein sequence ID" value="CAE8594314.1"/>
    <property type="molecule type" value="Genomic_DNA"/>
</dbReference>
<protein>
    <submittedName>
        <fullName evidence="2">Uncharacterized protein</fullName>
    </submittedName>
</protein>
<feature type="region of interest" description="Disordered" evidence="1">
    <location>
        <begin position="1"/>
        <end position="39"/>
    </location>
</feature>